<evidence type="ECO:0000313" key="2">
    <source>
        <dbReference type="EMBL" id="KAF1979343.1"/>
    </source>
</evidence>
<keyword evidence="3" id="KW-1185">Reference proteome</keyword>
<evidence type="ECO:0000256" key="1">
    <source>
        <dbReference type="SAM" id="MobiDB-lite"/>
    </source>
</evidence>
<reference evidence="2" key="1">
    <citation type="journal article" date="2020" name="Stud. Mycol.">
        <title>101 Dothideomycetes genomes: a test case for predicting lifestyles and emergence of pathogens.</title>
        <authorList>
            <person name="Haridas S."/>
            <person name="Albert R."/>
            <person name="Binder M."/>
            <person name="Bloem J."/>
            <person name="Labutti K."/>
            <person name="Salamov A."/>
            <person name="Andreopoulos B."/>
            <person name="Baker S."/>
            <person name="Barry K."/>
            <person name="Bills G."/>
            <person name="Bluhm B."/>
            <person name="Cannon C."/>
            <person name="Castanera R."/>
            <person name="Culley D."/>
            <person name="Daum C."/>
            <person name="Ezra D."/>
            <person name="Gonzalez J."/>
            <person name="Henrissat B."/>
            <person name="Kuo A."/>
            <person name="Liang C."/>
            <person name="Lipzen A."/>
            <person name="Lutzoni F."/>
            <person name="Magnuson J."/>
            <person name="Mondo S."/>
            <person name="Nolan M."/>
            <person name="Ohm R."/>
            <person name="Pangilinan J."/>
            <person name="Park H.-J."/>
            <person name="Ramirez L."/>
            <person name="Alfaro M."/>
            <person name="Sun H."/>
            <person name="Tritt A."/>
            <person name="Yoshinaga Y."/>
            <person name="Zwiers L.-H."/>
            <person name="Turgeon B."/>
            <person name="Goodwin S."/>
            <person name="Spatafora J."/>
            <person name="Crous P."/>
            <person name="Grigoriev I."/>
        </authorList>
    </citation>
    <scope>NUCLEOTIDE SEQUENCE</scope>
    <source>
        <strain evidence="2">CBS 107.79</strain>
    </source>
</reference>
<evidence type="ECO:0000313" key="3">
    <source>
        <dbReference type="Proteomes" id="UP000800036"/>
    </source>
</evidence>
<dbReference type="Proteomes" id="UP000800036">
    <property type="component" value="Unassembled WGS sequence"/>
</dbReference>
<feature type="region of interest" description="Disordered" evidence="1">
    <location>
        <begin position="1"/>
        <end position="165"/>
    </location>
</feature>
<feature type="compositionally biased region" description="Pro residues" evidence="1">
    <location>
        <begin position="20"/>
        <end position="32"/>
    </location>
</feature>
<proteinExistence type="predicted"/>
<feature type="compositionally biased region" description="Basic and acidic residues" evidence="1">
    <location>
        <begin position="33"/>
        <end position="72"/>
    </location>
</feature>
<protein>
    <submittedName>
        <fullName evidence="2">Uncharacterized protein</fullName>
    </submittedName>
</protein>
<feature type="compositionally biased region" description="Basic residues" evidence="1">
    <location>
        <begin position="102"/>
        <end position="118"/>
    </location>
</feature>
<feature type="compositionally biased region" description="Basic and acidic residues" evidence="1">
    <location>
        <begin position="119"/>
        <end position="135"/>
    </location>
</feature>
<dbReference type="OrthoDB" id="3797593at2759"/>
<dbReference type="EMBL" id="ML976658">
    <property type="protein sequence ID" value="KAF1979343.1"/>
    <property type="molecule type" value="Genomic_DNA"/>
</dbReference>
<sequence>MPSLDELYQRSQGRLGPYGPDNPAPPPAGPPPDKQRKEIKIIQRESADADEPDKERGRDLYQRRDHTLDTPQRRSSPYYGDQDERRGRPRSSSPDHCDKRQEHRRYRERSSRRSKSTKPPRERRETPSYESEPSRGNRRSPSVRRSVKGRYRSRSPRRSDRHYHYHYHEEKDYTRTHTFSYTRRGGQRSLTPVAVRERRIRNTDIPKTAYPLRDYTNYISKHHAAQRRITSENRRLPAFRNGDGKVNPSAYGSVLQYDFGLCYGTFKTMYKCEMGVKYP</sequence>
<organism evidence="2 3">
    <name type="scientific">Bimuria novae-zelandiae CBS 107.79</name>
    <dbReference type="NCBI Taxonomy" id="1447943"/>
    <lineage>
        <taxon>Eukaryota</taxon>
        <taxon>Fungi</taxon>
        <taxon>Dikarya</taxon>
        <taxon>Ascomycota</taxon>
        <taxon>Pezizomycotina</taxon>
        <taxon>Dothideomycetes</taxon>
        <taxon>Pleosporomycetidae</taxon>
        <taxon>Pleosporales</taxon>
        <taxon>Massarineae</taxon>
        <taxon>Didymosphaeriaceae</taxon>
        <taxon>Bimuria</taxon>
    </lineage>
</organism>
<gene>
    <name evidence="2" type="ORF">BU23DRAFT_563538</name>
</gene>
<name>A0A6A5VNP1_9PLEO</name>
<feature type="compositionally biased region" description="Basic residues" evidence="1">
    <location>
        <begin position="136"/>
        <end position="165"/>
    </location>
</feature>
<dbReference type="AlphaFoldDB" id="A0A6A5VNP1"/>
<accession>A0A6A5VNP1</accession>